<feature type="active site" description="Nucleophile" evidence="17">
    <location>
        <position position="383"/>
    </location>
</feature>
<dbReference type="eggNOG" id="COG0144">
    <property type="taxonomic scope" value="Bacteria"/>
</dbReference>
<dbReference type="GO" id="GO:0003723">
    <property type="term" value="F:RNA binding"/>
    <property type="evidence" value="ECO:0007669"/>
    <property type="project" value="UniProtKB-UniRule"/>
</dbReference>
<keyword evidence="6" id="KW-0698">rRNA processing</keyword>
<dbReference type="KEGG" id="tjr:TherJR_1794"/>
<dbReference type="NCBIfam" id="TIGR01951">
    <property type="entry name" value="nusB"/>
    <property type="match status" value="1"/>
</dbReference>
<evidence type="ECO:0000256" key="1">
    <source>
        <dbReference type="ARBA" id="ARBA00002724"/>
    </source>
</evidence>
<evidence type="ECO:0000256" key="15">
    <source>
        <dbReference type="ARBA" id="ARBA00031088"/>
    </source>
</evidence>
<dbReference type="Pfam" id="PF01029">
    <property type="entry name" value="NusB"/>
    <property type="match status" value="1"/>
</dbReference>
<dbReference type="Gene3D" id="3.30.70.1170">
    <property type="entry name" value="Sun protein, domain 3"/>
    <property type="match status" value="1"/>
</dbReference>
<dbReference type="SUPFAM" id="SSF53335">
    <property type="entry name" value="S-adenosyl-L-methionine-dependent methyltransferases"/>
    <property type="match status" value="1"/>
</dbReference>
<dbReference type="NCBIfam" id="TIGR00563">
    <property type="entry name" value="rsmB"/>
    <property type="match status" value="1"/>
</dbReference>
<dbReference type="PRINTS" id="PR02008">
    <property type="entry name" value="RCMTFAMILY"/>
</dbReference>
<feature type="binding site" evidence="17">
    <location>
        <position position="330"/>
    </location>
    <ligand>
        <name>S-adenosyl-L-methionine</name>
        <dbReference type="ChEBI" id="CHEBI:59789"/>
    </ligand>
</feature>
<dbReference type="FunFam" id="3.40.50.150:FF:000022">
    <property type="entry name" value="Ribosomal RNA small subunit methyltransferase B"/>
    <property type="match status" value="1"/>
</dbReference>
<keyword evidence="13" id="KW-0804">Transcription</keyword>
<keyword evidence="12" id="KW-0805">Transcription regulation</keyword>
<dbReference type="EC" id="2.1.1.176" evidence="4"/>
<comment type="similarity">
    <text evidence="3">Belongs to the NusB family.</text>
</comment>
<evidence type="ECO:0000256" key="16">
    <source>
        <dbReference type="ARBA" id="ARBA00047283"/>
    </source>
</evidence>
<dbReference type="InterPro" id="IPR054728">
    <property type="entry name" value="RsmB-like_ferredoxin"/>
</dbReference>
<dbReference type="FunFam" id="1.10.940.10:FF:000006">
    <property type="entry name" value="16S rRNA (Cytosine(967)-C(5))-methyltransferase RsmB"/>
    <property type="match status" value="1"/>
</dbReference>
<evidence type="ECO:0000256" key="3">
    <source>
        <dbReference type="ARBA" id="ARBA00005952"/>
    </source>
</evidence>
<evidence type="ECO:0000256" key="7">
    <source>
        <dbReference type="ARBA" id="ARBA00022603"/>
    </source>
</evidence>
<feature type="binding site" evidence="17">
    <location>
        <begin position="261"/>
        <end position="267"/>
    </location>
    <ligand>
        <name>S-adenosyl-L-methionine</name>
        <dbReference type="ChEBI" id="CHEBI:59789"/>
    </ligand>
</feature>
<evidence type="ECO:0000256" key="8">
    <source>
        <dbReference type="ARBA" id="ARBA00022679"/>
    </source>
</evidence>
<dbReference type="SUPFAM" id="SSF48013">
    <property type="entry name" value="NusB-like"/>
    <property type="match status" value="1"/>
</dbReference>
<feature type="binding site" evidence="17">
    <location>
        <position position="312"/>
    </location>
    <ligand>
        <name>S-adenosyl-L-methionine</name>
        <dbReference type="ChEBI" id="CHEBI:59789"/>
    </ligand>
</feature>
<keyword evidence="7 17" id="KW-0489">Methyltransferase</keyword>
<name>D5X7S3_THEPJ</name>
<dbReference type="InterPro" id="IPR006027">
    <property type="entry name" value="NusB_RsmB_TIM44"/>
</dbReference>
<dbReference type="InterPro" id="IPR011605">
    <property type="entry name" value="NusB_fam"/>
</dbReference>
<reference evidence="19 20" key="1">
    <citation type="submission" date="2010-05" db="EMBL/GenBank/DDBJ databases">
        <title>Complete sequence of Thermincola sp. JR.</title>
        <authorList>
            <consortium name="US DOE Joint Genome Institute"/>
            <person name="Lucas S."/>
            <person name="Copeland A."/>
            <person name="Lapidus A."/>
            <person name="Cheng J.-F."/>
            <person name="Bruce D."/>
            <person name="Goodwin L."/>
            <person name="Pitluck S."/>
            <person name="Chertkov O."/>
            <person name="Detter J.C."/>
            <person name="Han C."/>
            <person name="Tapia R."/>
            <person name="Land M."/>
            <person name="Hauser L."/>
            <person name="Kyrpides N."/>
            <person name="Mikhailova N."/>
            <person name="Hazen T.C."/>
            <person name="Woyke T."/>
        </authorList>
    </citation>
    <scope>NUCLEOTIDE SEQUENCE [LARGE SCALE GENOMIC DNA]</scope>
    <source>
        <strain evidence="19 20">JR</strain>
    </source>
</reference>
<dbReference type="PANTHER" id="PTHR22807:SF53">
    <property type="entry name" value="RIBOSOMAL RNA SMALL SUBUNIT METHYLTRANSFERASE B-RELATED"/>
    <property type="match status" value="1"/>
</dbReference>
<dbReference type="NCBIfam" id="NF011494">
    <property type="entry name" value="PRK14902.1"/>
    <property type="match status" value="1"/>
</dbReference>
<evidence type="ECO:0000256" key="13">
    <source>
        <dbReference type="ARBA" id="ARBA00023163"/>
    </source>
</evidence>
<dbReference type="InterPro" id="IPR004573">
    <property type="entry name" value="rRNA_ssu_MeTfrase_B"/>
</dbReference>
<evidence type="ECO:0000256" key="6">
    <source>
        <dbReference type="ARBA" id="ARBA00022552"/>
    </source>
</evidence>
<dbReference type="EMBL" id="CP002028">
    <property type="protein sequence ID" value="ADG82643.1"/>
    <property type="molecule type" value="Genomic_DNA"/>
</dbReference>
<dbReference type="GO" id="GO:0008649">
    <property type="term" value="F:rRNA methyltransferase activity"/>
    <property type="evidence" value="ECO:0007669"/>
    <property type="project" value="InterPro"/>
</dbReference>
<keyword evidence="9 17" id="KW-0949">S-adenosyl-L-methionine</keyword>
<dbReference type="GO" id="GO:0031564">
    <property type="term" value="P:transcription antitermination"/>
    <property type="evidence" value="ECO:0007669"/>
    <property type="project" value="UniProtKB-KW"/>
</dbReference>
<keyword evidence="5" id="KW-0963">Cytoplasm</keyword>
<evidence type="ECO:0000256" key="5">
    <source>
        <dbReference type="ARBA" id="ARBA00022490"/>
    </source>
</evidence>
<dbReference type="Pfam" id="PF22458">
    <property type="entry name" value="RsmF-B_ferredox"/>
    <property type="match status" value="1"/>
</dbReference>
<dbReference type="InterPro" id="IPR049560">
    <property type="entry name" value="MeTrfase_RsmB-F_NOP2_cat"/>
</dbReference>
<evidence type="ECO:0000256" key="10">
    <source>
        <dbReference type="ARBA" id="ARBA00022814"/>
    </source>
</evidence>
<evidence type="ECO:0000313" key="20">
    <source>
        <dbReference type="Proteomes" id="UP000002377"/>
    </source>
</evidence>
<keyword evidence="11 17" id="KW-0694">RNA-binding</keyword>
<comment type="similarity">
    <text evidence="17">Belongs to the class I-like SAM-binding methyltransferase superfamily. RsmB/NOP family.</text>
</comment>
<dbReference type="STRING" id="635013.TherJR_1794"/>
<sequence>MRSARKLALEVIYQVDREGAYSNIALNKVLEKYQPEKKDRAFITELVYGTLKRLNTLDWIAGRFVSRPLDSLTPWIRNIIRMGIYQIFFMDKVPNSAACNESVNLARKFGHQGTVKFVNGVLRNVVRHKDRVKWPDKDAEPVEYLSIHYSHPTWMVSLWIEEFGFEETEKLCRANNETPPNSIRTNTLKISRDELIGVLAGEGVECRKGEFAPETINISGFKSIASLKSHAQGLYLVQDESSTMVGHIVAPKPGSKVIDACSAPGGKTTHLAQLMNNQGRILAGDIHQHKMGLIKENCSRLGVNIIEPALVDARELHKEYKEWADFVLVDAPCSGLGVLRRRPELRWRKTVNRFDELTALQLAILRSAAQCVKAGGVLVYSTCTVNRRENLDLVRSFLENAPEFRLDSLLPLFPDTCDRTKFPTAAEGYIQFLPHVHGTDGFFAARMVKEG</sequence>
<evidence type="ECO:0000256" key="12">
    <source>
        <dbReference type="ARBA" id="ARBA00023015"/>
    </source>
</evidence>
<dbReference type="AlphaFoldDB" id="D5X7S3"/>
<keyword evidence="8 17" id="KW-0808">Transferase</keyword>
<comment type="function">
    <text evidence="1">Specifically methylates the cytosine at position 967 (m5C967) of 16S rRNA.</text>
</comment>
<dbReference type="Gene3D" id="1.10.940.10">
    <property type="entry name" value="NusB-like"/>
    <property type="match status" value="1"/>
</dbReference>
<keyword evidence="10" id="KW-0889">Transcription antitermination</keyword>
<dbReference type="PROSITE" id="PS51686">
    <property type="entry name" value="SAM_MT_RSMB_NOP"/>
    <property type="match status" value="1"/>
</dbReference>
<dbReference type="RefSeq" id="WP_013120655.1">
    <property type="nucleotide sequence ID" value="NC_014152.1"/>
</dbReference>
<dbReference type="HOGENOM" id="CLU_005316_0_1_9"/>
<dbReference type="CDD" id="cd02440">
    <property type="entry name" value="AdoMet_MTases"/>
    <property type="match status" value="1"/>
</dbReference>
<dbReference type="OrthoDB" id="9810297at2"/>
<dbReference type="GO" id="GO:0005737">
    <property type="term" value="C:cytoplasm"/>
    <property type="evidence" value="ECO:0007669"/>
    <property type="project" value="UniProtKB-SubCell"/>
</dbReference>
<dbReference type="InterPro" id="IPR023267">
    <property type="entry name" value="RCMT"/>
</dbReference>
<proteinExistence type="inferred from homology"/>
<dbReference type="eggNOG" id="COG0781">
    <property type="taxonomic scope" value="Bacteria"/>
</dbReference>
<comment type="catalytic activity">
    <reaction evidence="16">
        <text>cytidine(967) in 16S rRNA + S-adenosyl-L-methionine = 5-methylcytidine(967) in 16S rRNA + S-adenosyl-L-homocysteine + H(+)</text>
        <dbReference type="Rhea" id="RHEA:42748"/>
        <dbReference type="Rhea" id="RHEA-COMP:10219"/>
        <dbReference type="Rhea" id="RHEA-COMP:10220"/>
        <dbReference type="ChEBI" id="CHEBI:15378"/>
        <dbReference type="ChEBI" id="CHEBI:57856"/>
        <dbReference type="ChEBI" id="CHEBI:59789"/>
        <dbReference type="ChEBI" id="CHEBI:74483"/>
        <dbReference type="ChEBI" id="CHEBI:82748"/>
        <dbReference type="EC" id="2.1.1.176"/>
    </reaction>
</comment>
<dbReference type="InterPro" id="IPR001678">
    <property type="entry name" value="MeTrfase_RsmB-F_NOP2_dom"/>
</dbReference>
<dbReference type="GO" id="GO:0006353">
    <property type="term" value="P:DNA-templated transcription termination"/>
    <property type="evidence" value="ECO:0007669"/>
    <property type="project" value="InterPro"/>
</dbReference>
<dbReference type="FunFam" id="3.30.70.1170:FF:000003">
    <property type="entry name" value="16S rRNA (Cytosine(967)-C(5))-methyltransferase RsmB"/>
    <property type="match status" value="1"/>
</dbReference>
<protein>
    <recommendedName>
        <fullName evidence="4">16S rRNA (cytosine(967)-C(5))-methyltransferase</fullName>
        <ecNumber evidence="4">2.1.1.176</ecNumber>
    </recommendedName>
    <alternativeName>
        <fullName evidence="14">16S rRNA m5C967 methyltransferase</fullName>
    </alternativeName>
    <alternativeName>
        <fullName evidence="15">rRNA (cytosine-C(5)-)-methyltransferase RsmB</fullName>
    </alternativeName>
</protein>
<evidence type="ECO:0000256" key="9">
    <source>
        <dbReference type="ARBA" id="ARBA00022691"/>
    </source>
</evidence>
<evidence type="ECO:0000256" key="2">
    <source>
        <dbReference type="ARBA" id="ARBA00004496"/>
    </source>
</evidence>
<evidence type="ECO:0000313" key="19">
    <source>
        <dbReference type="EMBL" id="ADG82643.1"/>
    </source>
</evidence>
<dbReference type="InterPro" id="IPR029063">
    <property type="entry name" value="SAM-dependent_MTases_sf"/>
</dbReference>
<evidence type="ECO:0000256" key="4">
    <source>
        <dbReference type="ARBA" id="ARBA00012140"/>
    </source>
</evidence>
<dbReference type="InterPro" id="IPR035926">
    <property type="entry name" value="NusB-like_sf"/>
</dbReference>
<evidence type="ECO:0000256" key="14">
    <source>
        <dbReference type="ARBA" id="ARBA00030399"/>
    </source>
</evidence>
<evidence type="ECO:0000256" key="17">
    <source>
        <dbReference type="PROSITE-ProRule" id="PRU01023"/>
    </source>
</evidence>
<keyword evidence="20" id="KW-1185">Reference proteome</keyword>
<dbReference type="Proteomes" id="UP000002377">
    <property type="component" value="Chromosome"/>
</dbReference>
<comment type="subcellular location">
    <subcellularLocation>
        <location evidence="2">Cytoplasm</location>
    </subcellularLocation>
</comment>
<evidence type="ECO:0000259" key="18">
    <source>
        <dbReference type="PROSITE" id="PS51686"/>
    </source>
</evidence>
<organism evidence="19 20">
    <name type="scientific">Thermincola potens (strain JR)</name>
    <dbReference type="NCBI Taxonomy" id="635013"/>
    <lineage>
        <taxon>Bacteria</taxon>
        <taxon>Bacillati</taxon>
        <taxon>Bacillota</taxon>
        <taxon>Clostridia</taxon>
        <taxon>Eubacteriales</taxon>
        <taxon>Thermincolaceae</taxon>
        <taxon>Thermincola</taxon>
    </lineage>
</organism>
<dbReference type="Gene3D" id="3.40.50.150">
    <property type="entry name" value="Vaccinia Virus protein VP39"/>
    <property type="match status" value="1"/>
</dbReference>
<feature type="binding site" evidence="17">
    <location>
        <position position="285"/>
    </location>
    <ligand>
        <name>S-adenosyl-L-methionine</name>
        <dbReference type="ChEBI" id="CHEBI:59789"/>
    </ligand>
</feature>
<accession>D5X7S3</accession>
<gene>
    <name evidence="19" type="ordered locus">TherJR_1794</name>
</gene>
<feature type="domain" description="SAM-dependent MTase RsmB/NOP-type" evidence="18">
    <location>
        <begin position="171"/>
        <end position="450"/>
    </location>
</feature>
<dbReference type="Pfam" id="PF01189">
    <property type="entry name" value="Methyltr_RsmB-F"/>
    <property type="match status" value="1"/>
</dbReference>
<dbReference type="PANTHER" id="PTHR22807">
    <property type="entry name" value="NOP2 YEAST -RELATED NOL1/NOP2/FMU SUN DOMAIN-CONTAINING"/>
    <property type="match status" value="1"/>
</dbReference>
<evidence type="ECO:0000256" key="11">
    <source>
        <dbReference type="ARBA" id="ARBA00022884"/>
    </source>
</evidence>